<dbReference type="Proteomes" id="UP000828390">
    <property type="component" value="Unassembled WGS sequence"/>
</dbReference>
<feature type="region of interest" description="Disordered" evidence="1">
    <location>
        <begin position="1"/>
        <end position="36"/>
    </location>
</feature>
<organism evidence="2 3">
    <name type="scientific">Dreissena polymorpha</name>
    <name type="common">Zebra mussel</name>
    <name type="synonym">Mytilus polymorpha</name>
    <dbReference type="NCBI Taxonomy" id="45954"/>
    <lineage>
        <taxon>Eukaryota</taxon>
        <taxon>Metazoa</taxon>
        <taxon>Spiralia</taxon>
        <taxon>Lophotrochozoa</taxon>
        <taxon>Mollusca</taxon>
        <taxon>Bivalvia</taxon>
        <taxon>Autobranchia</taxon>
        <taxon>Heteroconchia</taxon>
        <taxon>Euheterodonta</taxon>
        <taxon>Imparidentia</taxon>
        <taxon>Neoheterodontei</taxon>
        <taxon>Myida</taxon>
        <taxon>Dreissenoidea</taxon>
        <taxon>Dreissenidae</taxon>
        <taxon>Dreissena</taxon>
    </lineage>
</organism>
<evidence type="ECO:0000313" key="3">
    <source>
        <dbReference type="Proteomes" id="UP000828390"/>
    </source>
</evidence>
<reference evidence="2" key="2">
    <citation type="submission" date="2020-11" db="EMBL/GenBank/DDBJ databases">
        <authorList>
            <person name="McCartney M.A."/>
            <person name="Auch B."/>
            <person name="Kono T."/>
            <person name="Mallez S."/>
            <person name="Becker A."/>
            <person name="Gohl D.M."/>
            <person name="Silverstein K.A.T."/>
            <person name="Koren S."/>
            <person name="Bechman K.B."/>
            <person name="Herman A."/>
            <person name="Abrahante J.E."/>
            <person name="Garbe J."/>
        </authorList>
    </citation>
    <scope>NUCLEOTIDE SEQUENCE</scope>
    <source>
        <strain evidence="2">Duluth1</strain>
        <tissue evidence="2">Whole animal</tissue>
    </source>
</reference>
<proteinExistence type="predicted"/>
<gene>
    <name evidence="2" type="ORF">DPMN_064826</name>
</gene>
<dbReference type="AlphaFoldDB" id="A0A9D4HKG7"/>
<name>A0A9D4HKG7_DREPO</name>
<evidence type="ECO:0000256" key="1">
    <source>
        <dbReference type="SAM" id="MobiDB-lite"/>
    </source>
</evidence>
<comment type="caution">
    <text evidence="2">The sequence shown here is derived from an EMBL/GenBank/DDBJ whole genome shotgun (WGS) entry which is preliminary data.</text>
</comment>
<protein>
    <submittedName>
        <fullName evidence="2">Uncharacterized protein</fullName>
    </submittedName>
</protein>
<sequence>MNTESVENPKYIDHIKDRNESHEEREKDRVESKRSDNRQVTVCFDLENVNALPRAEVKNIFYKRKLSVCNLTAHCSKDRSCYNVIWTEADAG</sequence>
<evidence type="ECO:0000313" key="2">
    <source>
        <dbReference type="EMBL" id="KAH3721877.1"/>
    </source>
</evidence>
<dbReference type="EMBL" id="JAIWYP010000013">
    <property type="protein sequence ID" value="KAH3721877.1"/>
    <property type="molecule type" value="Genomic_DNA"/>
</dbReference>
<feature type="compositionally biased region" description="Basic and acidic residues" evidence="1">
    <location>
        <begin position="10"/>
        <end position="36"/>
    </location>
</feature>
<keyword evidence="3" id="KW-1185">Reference proteome</keyword>
<reference evidence="2" key="1">
    <citation type="journal article" date="2019" name="bioRxiv">
        <title>The Genome of the Zebra Mussel, Dreissena polymorpha: A Resource for Invasive Species Research.</title>
        <authorList>
            <person name="McCartney M.A."/>
            <person name="Auch B."/>
            <person name="Kono T."/>
            <person name="Mallez S."/>
            <person name="Zhang Y."/>
            <person name="Obille A."/>
            <person name="Becker A."/>
            <person name="Abrahante J.E."/>
            <person name="Garbe J."/>
            <person name="Badalamenti J.P."/>
            <person name="Herman A."/>
            <person name="Mangelson H."/>
            <person name="Liachko I."/>
            <person name="Sullivan S."/>
            <person name="Sone E.D."/>
            <person name="Koren S."/>
            <person name="Silverstein K.A.T."/>
            <person name="Beckman K.B."/>
            <person name="Gohl D.M."/>
        </authorList>
    </citation>
    <scope>NUCLEOTIDE SEQUENCE</scope>
    <source>
        <strain evidence="2">Duluth1</strain>
        <tissue evidence="2">Whole animal</tissue>
    </source>
</reference>
<accession>A0A9D4HKG7</accession>